<keyword evidence="4" id="KW-1185">Reference proteome</keyword>
<feature type="compositionally biased region" description="Polar residues" evidence="1">
    <location>
        <begin position="108"/>
        <end position="121"/>
    </location>
</feature>
<feature type="region of interest" description="Disordered" evidence="1">
    <location>
        <begin position="201"/>
        <end position="225"/>
    </location>
</feature>
<dbReference type="OrthoDB" id="291792at2759"/>
<evidence type="ECO:0000256" key="1">
    <source>
        <dbReference type="SAM" id="MobiDB-lite"/>
    </source>
</evidence>
<keyword evidence="2" id="KW-1133">Transmembrane helix</keyword>
<feature type="region of interest" description="Disordered" evidence="1">
    <location>
        <begin position="97"/>
        <end position="162"/>
    </location>
</feature>
<keyword evidence="2" id="KW-0472">Membrane</keyword>
<comment type="caution">
    <text evidence="3">The sequence shown here is derived from an EMBL/GenBank/DDBJ whole genome shotgun (WGS) entry which is preliminary data.</text>
</comment>
<feature type="transmembrane region" description="Helical" evidence="2">
    <location>
        <begin position="1054"/>
        <end position="1071"/>
    </location>
</feature>
<sequence>MAPSNGAARPQPPARSKQAVKPVVPLPYIKRQPAPVAVISPPICHGTGVATNGHVDDASPITPADVSEPSPSIVSNGGVFAPHEPGLETAANNGLAKAHEPPFLPQAASPTHNHQHPSNGSIYFGTLDDSQGSSPAPPPSGGIPPPPGMAGPEGRPPYLGPAGNGFAPMMPFPGEVMPMNNVDSFGRPTAGYGHGDPFPAYGANYGPSTPRSFHDSQSSGHPDDGAMFGHYSHRNGGPIMGDDINTQRRMLGPLGLFPGLGIPPPMPPGNLENGLIGYLQQQFARPESADCTLELRYPADRAPPVRIPAHRLILCRSADLAIRLQQTASDAAAPPTVVVEGCGRWMRSDAFYTAAQSLYGLPLLQMPLHGRADPGDVMEAGPVKEQLDFCLSYAAAGYLIGWWPVTRRGCEVAMQLLGWPTLETTVDFALDGFVDMGSHDVYKLGEGSRTLLMAVISFIVHNLPPTFSIDTTVEDSESYHRLPVRLPAPASSANTVEASPPAMTTRVPSVQFGKGRRPQQISHIQFGDLSMSESETPKATRIPQPASHAILSRVLLNLPFSQLKMLVELPPSSANLHGWVAMAHTVKAAVVEREVRRQKSVEAVIDGRVTVSDAVKAALRSPTPQDAGQWSLLGWQEEMMFVDPVLRNALRYTVSAREYALLHRHVLSRARAVRRNVPGPASVERALAPKQGHGIGHDYNAKAVRHALRVFSASWLGLRGYEAVVKRIGARGKRSASKTPAVRLSLSLSAVLLIYRLLYRFLSRLRAQLLHSQAEPFRKRNPRVAAALTSTYAPAVGASLAGLALGGCPAQQLRVSIALWALFRALEFGWNSCEADGLVWGSKNGKKRERPWWFGSWLLQPFSFGQLLHACVFDRDCFPETYGSFIFKQSPVYLHQRPKDWPSHRLWPDAPQIVTSLAEMARLNWPAYISPTLFPQKESLPPSLQTVAPLTWRAHPLLSSLSCATLHPSDPSCLRTYLTFWLDSFPPMARFFLALCSALTLLSRARAFHDRPLATTQRIVARALGMSTFATGAISTAWASICLFQTWLPRHVLATRRFFLGGFLAGLWAWVERRHGRSVFLYSARASVDSLWKVGVKRRWWRAMRGGDVWVFALALMLTGVVYERDARAIREARWRKGVSWLRGEGWRDWAGRMGMRRWGG</sequence>
<feature type="transmembrane region" description="Helical" evidence="2">
    <location>
        <begin position="978"/>
        <end position="1002"/>
    </location>
</feature>
<gene>
    <name evidence="3" type="ORF">GQ602_001068</name>
</gene>
<dbReference type="AlphaFoldDB" id="A0A8H4VH20"/>
<feature type="transmembrane region" description="Helical" evidence="2">
    <location>
        <begin position="1107"/>
        <end position="1123"/>
    </location>
</feature>
<dbReference type="PANTHER" id="PTHR12459:SF19">
    <property type="entry name" value="TRANSMEMBRANE PROTEIN 135 N-TERMINAL DOMAIN-CONTAINING PROTEIN"/>
    <property type="match status" value="1"/>
</dbReference>
<name>A0A8H4VH20_9HYPO</name>
<evidence type="ECO:0000313" key="3">
    <source>
        <dbReference type="EMBL" id="KAF4595455.1"/>
    </source>
</evidence>
<dbReference type="EMBL" id="JAACLJ010000001">
    <property type="protein sequence ID" value="KAF4595455.1"/>
    <property type="molecule type" value="Genomic_DNA"/>
</dbReference>
<organism evidence="3 4">
    <name type="scientific">Ophiocordyceps camponoti-floridani</name>
    <dbReference type="NCBI Taxonomy" id="2030778"/>
    <lineage>
        <taxon>Eukaryota</taxon>
        <taxon>Fungi</taxon>
        <taxon>Dikarya</taxon>
        <taxon>Ascomycota</taxon>
        <taxon>Pezizomycotina</taxon>
        <taxon>Sordariomycetes</taxon>
        <taxon>Hypocreomycetidae</taxon>
        <taxon>Hypocreales</taxon>
        <taxon>Ophiocordycipitaceae</taxon>
        <taxon>Ophiocordyceps</taxon>
    </lineage>
</organism>
<reference evidence="3 4" key="1">
    <citation type="journal article" date="2020" name="G3 (Bethesda)">
        <title>Genetic Underpinnings of Host Manipulation by Ophiocordyceps as Revealed by Comparative Transcriptomics.</title>
        <authorList>
            <person name="Will I."/>
            <person name="Das B."/>
            <person name="Trinh T."/>
            <person name="Brachmann A."/>
            <person name="Ohm R.A."/>
            <person name="de Bekker C."/>
        </authorList>
    </citation>
    <scope>NUCLEOTIDE SEQUENCE [LARGE SCALE GENOMIC DNA]</scope>
    <source>
        <strain evidence="3 4">EC05</strain>
    </source>
</reference>
<keyword evidence="2" id="KW-0812">Transmembrane</keyword>
<dbReference type="PANTHER" id="PTHR12459">
    <property type="entry name" value="TRANSMEMBRANE PROTEIN 135-RELATED"/>
    <property type="match status" value="1"/>
</dbReference>
<feature type="compositionally biased region" description="Polar residues" evidence="1">
    <location>
        <begin position="206"/>
        <end position="220"/>
    </location>
</feature>
<protein>
    <submittedName>
        <fullName evidence="3">Uncharacterized protein</fullName>
    </submittedName>
</protein>
<proteinExistence type="predicted"/>
<feature type="compositionally biased region" description="Pro residues" evidence="1">
    <location>
        <begin position="135"/>
        <end position="159"/>
    </location>
</feature>
<evidence type="ECO:0000256" key="2">
    <source>
        <dbReference type="SAM" id="Phobius"/>
    </source>
</evidence>
<dbReference type="InterPro" id="IPR026749">
    <property type="entry name" value="Tmem135"/>
</dbReference>
<feature type="transmembrane region" description="Helical" evidence="2">
    <location>
        <begin position="1023"/>
        <end position="1048"/>
    </location>
</feature>
<dbReference type="Proteomes" id="UP000562929">
    <property type="component" value="Unassembled WGS sequence"/>
</dbReference>
<evidence type="ECO:0000313" key="4">
    <source>
        <dbReference type="Proteomes" id="UP000562929"/>
    </source>
</evidence>
<accession>A0A8H4VH20</accession>